<dbReference type="GeneID" id="73379704"/>
<reference evidence="2" key="1">
    <citation type="journal article" date="2022" name="DNA Res.">
        <title>Genome analysis of five recently described species of the CUG-Ser clade uncovers Candida theae as a new hybrid lineage with pathogenic potential in the Candida parapsilosis species complex.</title>
        <authorList>
            <person name="Mixao V."/>
            <person name="Del Olmo V."/>
            <person name="Hegedusova E."/>
            <person name="Saus E."/>
            <person name="Pryszcz L."/>
            <person name="Cillingova A."/>
            <person name="Nosek J."/>
            <person name="Gabaldon T."/>
        </authorList>
    </citation>
    <scope>NUCLEOTIDE SEQUENCE</scope>
    <source>
        <strain evidence="2">CBS 10844</strain>
    </source>
</reference>
<keyword evidence="3" id="KW-1185">Reference proteome</keyword>
<evidence type="ECO:0000313" key="3">
    <source>
        <dbReference type="Proteomes" id="UP001202479"/>
    </source>
</evidence>
<organism evidence="2 3">
    <name type="scientific">Candida oxycetoniae</name>
    <dbReference type="NCBI Taxonomy" id="497107"/>
    <lineage>
        <taxon>Eukaryota</taxon>
        <taxon>Fungi</taxon>
        <taxon>Dikarya</taxon>
        <taxon>Ascomycota</taxon>
        <taxon>Saccharomycotina</taxon>
        <taxon>Pichiomycetes</taxon>
        <taxon>Debaryomycetaceae</taxon>
        <taxon>Candida/Lodderomyces clade</taxon>
        <taxon>Candida</taxon>
    </lineage>
</organism>
<sequence length="227" mass="25978">MPNYIVCLSHFCELHGPSVIACTQFTKSEQKQDNLLSSNSRVINCSSCQLVLPQDALNLSSLSDSKSFVTTHYPSSQKRYAALTKFVMKSLSVETNLDLSKPMFFGDAIDGFCMNKIFKIYDINARGQERKYSLMVMSDSESHLLENWDIISLYFVEVINSIQEKVHNINEKIHQQNGLMNGNLVDNEKYLRRSMARPKSLVELTGDDQIFVKLHLWAIELLKDITR</sequence>
<name>A0AAI9SYJ6_9ASCO</name>
<accession>A0AAI9SYJ6</accession>
<comment type="caution">
    <text evidence="2">The sequence shown here is derived from an EMBL/GenBank/DDBJ whole genome shotgun (WGS) entry which is preliminary data.</text>
</comment>
<dbReference type="EMBL" id="JAHUZD010000067">
    <property type="protein sequence ID" value="KAI3405131.1"/>
    <property type="molecule type" value="Genomic_DNA"/>
</dbReference>
<evidence type="ECO:0000313" key="2">
    <source>
        <dbReference type="EMBL" id="KAI3405131.1"/>
    </source>
</evidence>
<dbReference type="InterPro" id="IPR021713">
    <property type="entry name" value="Folliculin"/>
</dbReference>
<dbReference type="GO" id="GO:0005829">
    <property type="term" value="C:cytosol"/>
    <property type="evidence" value="ECO:0007669"/>
    <property type="project" value="TreeGrafter"/>
</dbReference>
<dbReference type="PROSITE" id="PS51834">
    <property type="entry name" value="DENN_FLCN_SMCR8"/>
    <property type="match status" value="1"/>
</dbReference>
<dbReference type="Pfam" id="PF11704">
    <property type="entry name" value="Folliculin"/>
    <property type="match status" value="1"/>
</dbReference>
<dbReference type="PANTHER" id="PTHR31441:SF2">
    <property type="entry name" value="FOLLICULIN"/>
    <property type="match status" value="1"/>
</dbReference>
<evidence type="ECO:0000259" key="1">
    <source>
        <dbReference type="PROSITE" id="PS51834"/>
    </source>
</evidence>
<dbReference type="PANTHER" id="PTHR31441">
    <property type="entry name" value="FOLLICULIN FAMILY MEMBER"/>
    <property type="match status" value="1"/>
</dbReference>
<protein>
    <recommendedName>
        <fullName evidence="1">UDENN FLCN/SMCR8-type domain-containing protein</fullName>
    </recommendedName>
</protein>
<dbReference type="InterPro" id="IPR037520">
    <property type="entry name" value="Folliculin/SMCR8_longin"/>
</dbReference>
<dbReference type="InterPro" id="IPR037521">
    <property type="entry name" value="FLCN/SMCR8_DENN"/>
</dbReference>
<dbReference type="Proteomes" id="UP001202479">
    <property type="component" value="Unassembled WGS sequence"/>
</dbReference>
<proteinExistence type="predicted"/>
<gene>
    <name evidence="2" type="ORF">KGF56_002087</name>
</gene>
<dbReference type="RefSeq" id="XP_049180876.1">
    <property type="nucleotide sequence ID" value="XM_049323279.1"/>
</dbReference>
<dbReference type="GO" id="GO:1904263">
    <property type="term" value="P:positive regulation of TORC1 signaling"/>
    <property type="evidence" value="ECO:0007669"/>
    <property type="project" value="TreeGrafter"/>
</dbReference>
<dbReference type="GO" id="GO:0005096">
    <property type="term" value="F:GTPase activator activity"/>
    <property type="evidence" value="ECO:0007669"/>
    <property type="project" value="InterPro"/>
</dbReference>
<feature type="domain" description="UDENN FLCN/SMCR8-type" evidence="1">
    <location>
        <begin position="46"/>
        <end position="227"/>
    </location>
</feature>
<dbReference type="AlphaFoldDB" id="A0AAI9SYJ6"/>